<accession>A0A9N9I0V3</accession>
<organism evidence="1 2">
    <name type="scientific">Cetraspora pellucida</name>
    <dbReference type="NCBI Taxonomy" id="1433469"/>
    <lineage>
        <taxon>Eukaryota</taxon>
        <taxon>Fungi</taxon>
        <taxon>Fungi incertae sedis</taxon>
        <taxon>Mucoromycota</taxon>
        <taxon>Glomeromycotina</taxon>
        <taxon>Glomeromycetes</taxon>
        <taxon>Diversisporales</taxon>
        <taxon>Gigasporaceae</taxon>
        <taxon>Cetraspora</taxon>
    </lineage>
</organism>
<sequence length="72" mass="8369">MNLISILAMNIRLLNNSFKLLCFQYSCEYGAEYSGYHLEPNNEALYKDMEILDEASVDEAQPEELIYNEDLI</sequence>
<dbReference type="AlphaFoldDB" id="A0A9N9I0V3"/>
<gene>
    <name evidence="1" type="ORF">CPELLU_LOCUS12580</name>
</gene>
<reference evidence="1" key="1">
    <citation type="submission" date="2021-06" db="EMBL/GenBank/DDBJ databases">
        <authorList>
            <person name="Kallberg Y."/>
            <person name="Tangrot J."/>
            <person name="Rosling A."/>
        </authorList>
    </citation>
    <scope>NUCLEOTIDE SEQUENCE</scope>
    <source>
        <strain evidence="1">FL966</strain>
    </source>
</reference>
<dbReference type="EMBL" id="CAJVQA010012314">
    <property type="protein sequence ID" value="CAG8715662.1"/>
    <property type="molecule type" value="Genomic_DNA"/>
</dbReference>
<name>A0A9N9I0V3_9GLOM</name>
<keyword evidence="2" id="KW-1185">Reference proteome</keyword>
<dbReference type="Proteomes" id="UP000789759">
    <property type="component" value="Unassembled WGS sequence"/>
</dbReference>
<dbReference type="OrthoDB" id="10360398at2759"/>
<proteinExistence type="predicted"/>
<evidence type="ECO:0000313" key="2">
    <source>
        <dbReference type="Proteomes" id="UP000789759"/>
    </source>
</evidence>
<comment type="caution">
    <text evidence="1">The sequence shown here is derived from an EMBL/GenBank/DDBJ whole genome shotgun (WGS) entry which is preliminary data.</text>
</comment>
<evidence type="ECO:0000313" key="1">
    <source>
        <dbReference type="EMBL" id="CAG8715662.1"/>
    </source>
</evidence>
<protein>
    <submittedName>
        <fullName evidence="1">10183_t:CDS:1</fullName>
    </submittedName>
</protein>